<dbReference type="InterPro" id="IPR032157">
    <property type="entry name" value="PAC4"/>
</dbReference>
<dbReference type="AlphaFoldDB" id="A0AA39GR94"/>
<keyword evidence="2" id="KW-1185">Reference proteome</keyword>
<gene>
    <name evidence="1" type="ORF">NLU13_1590</name>
</gene>
<evidence type="ECO:0000313" key="2">
    <source>
        <dbReference type="Proteomes" id="UP001175261"/>
    </source>
</evidence>
<name>A0AA39GR94_SARSR</name>
<sequence>MATETQSQTVELSMLLPKALDTKIHIRLSFKTKAVMLHLTTASPDELSTAANMGSFVYALPDRYNNAQPLATTLYPHEPTLEFATRIAKLLARKLQMPVYVTNSISFANAGMGGTVEEEMEAFRAIVQIVLQKLQQAGVGGAAAALDGLKLQ</sequence>
<dbReference type="Gene3D" id="3.30.230.100">
    <property type="match status" value="1"/>
</dbReference>
<dbReference type="Proteomes" id="UP001175261">
    <property type="component" value="Unassembled WGS sequence"/>
</dbReference>
<dbReference type="GO" id="GO:0043248">
    <property type="term" value="P:proteasome assembly"/>
    <property type="evidence" value="ECO:0007669"/>
    <property type="project" value="InterPro"/>
</dbReference>
<accession>A0AA39GR94</accession>
<proteinExistence type="predicted"/>
<evidence type="ECO:0000313" key="1">
    <source>
        <dbReference type="EMBL" id="KAK0392092.1"/>
    </source>
</evidence>
<protein>
    <submittedName>
        <fullName evidence="1">Uncharacterized protein</fullName>
    </submittedName>
</protein>
<comment type="caution">
    <text evidence="1">The sequence shown here is derived from an EMBL/GenBank/DDBJ whole genome shotgun (WGS) entry which is preliminary data.</text>
</comment>
<dbReference type="EMBL" id="JAPDFR010000001">
    <property type="protein sequence ID" value="KAK0392092.1"/>
    <property type="molecule type" value="Genomic_DNA"/>
</dbReference>
<reference evidence="1" key="1">
    <citation type="submission" date="2022-10" db="EMBL/GenBank/DDBJ databases">
        <title>Determination and structural analysis of whole genome sequence of Sarocladium strictum F4-1.</title>
        <authorList>
            <person name="Hu L."/>
            <person name="Jiang Y."/>
        </authorList>
    </citation>
    <scope>NUCLEOTIDE SEQUENCE</scope>
    <source>
        <strain evidence="1">F4-1</strain>
    </source>
</reference>
<organism evidence="1 2">
    <name type="scientific">Sarocladium strictum</name>
    <name type="common">Black bundle disease fungus</name>
    <name type="synonym">Acremonium strictum</name>
    <dbReference type="NCBI Taxonomy" id="5046"/>
    <lineage>
        <taxon>Eukaryota</taxon>
        <taxon>Fungi</taxon>
        <taxon>Dikarya</taxon>
        <taxon>Ascomycota</taxon>
        <taxon>Pezizomycotina</taxon>
        <taxon>Sordariomycetes</taxon>
        <taxon>Hypocreomycetidae</taxon>
        <taxon>Hypocreales</taxon>
        <taxon>Sarocladiaceae</taxon>
        <taxon>Sarocladium</taxon>
    </lineage>
</organism>
<dbReference type="Pfam" id="PF16093">
    <property type="entry name" value="PAC4"/>
    <property type="match status" value="1"/>
</dbReference>